<keyword evidence="2" id="KW-0805">Transcription regulation</keyword>
<accession>A0A6C1C9Y9</accession>
<dbReference type="SUPFAM" id="SSF46785">
    <property type="entry name" value="Winged helix' DNA-binding domain"/>
    <property type="match status" value="1"/>
</dbReference>
<sequence>MRLDLNKLDHLIAVAEEGSLTRAAARLHLSQQALSTSIRVLEREVGVPLLERGSSGVTVLPAGAALLEDARVLNGMTRAALDRARRIGRGETQALRIGYTPAVTGDELVGLLAPVTDTHPDITPEIHQRYPSELTAALLAGDLDIGLCRGITPAHGLARTTLGHQRLHIAVSSEHPLASRSTVTLPELADETFVVWGTPGRSNYTDLLIGHCRQAGFEPHTERTARQGTPPITAVIDTRHIAFVTTPPGTAAGGKAHVLTLEPPIHAPLHALYLPHTTCPSRTTFLAHMAV</sequence>
<dbReference type="PANTHER" id="PTHR30346">
    <property type="entry name" value="TRANSCRIPTIONAL DUAL REGULATOR HCAR-RELATED"/>
    <property type="match status" value="1"/>
</dbReference>
<keyword evidence="3" id="KW-0238">DNA-binding</keyword>
<dbReference type="CDD" id="cd08414">
    <property type="entry name" value="PBP2_LTTR_aromatics_like"/>
    <property type="match status" value="1"/>
</dbReference>
<dbReference type="GO" id="GO:0032993">
    <property type="term" value="C:protein-DNA complex"/>
    <property type="evidence" value="ECO:0007669"/>
    <property type="project" value="TreeGrafter"/>
</dbReference>
<evidence type="ECO:0000313" key="5">
    <source>
        <dbReference type="EMBL" id="TGG86437.1"/>
    </source>
</evidence>
<dbReference type="Pfam" id="PF00126">
    <property type="entry name" value="HTH_1"/>
    <property type="match status" value="1"/>
</dbReference>
<dbReference type="InterPro" id="IPR036388">
    <property type="entry name" value="WH-like_DNA-bd_sf"/>
</dbReference>
<evidence type="ECO:0000256" key="4">
    <source>
        <dbReference type="ARBA" id="ARBA00023163"/>
    </source>
</evidence>
<dbReference type="EMBL" id="RCIY01000040">
    <property type="protein sequence ID" value="TGG86437.1"/>
    <property type="molecule type" value="Genomic_DNA"/>
</dbReference>
<reference evidence="5 6" key="1">
    <citation type="submission" date="2018-10" db="EMBL/GenBank/DDBJ databases">
        <title>Isolation of pseudouridimycin from Streptomyces albus DSM 40763.</title>
        <authorList>
            <person name="Rosenqvist P."/>
            <person name="Metsae-Ketelae M."/>
            <person name="Virta P."/>
        </authorList>
    </citation>
    <scope>NUCLEOTIDE SEQUENCE [LARGE SCALE GENOMIC DNA]</scope>
    <source>
        <strain evidence="5 6">DSM 40763</strain>
    </source>
</reference>
<dbReference type="PANTHER" id="PTHR30346:SF28">
    <property type="entry name" value="HTH-TYPE TRANSCRIPTIONAL REGULATOR CYNR"/>
    <property type="match status" value="1"/>
</dbReference>
<dbReference type="Gene3D" id="3.40.190.10">
    <property type="entry name" value="Periplasmic binding protein-like II"/>
    <property type="match status" value="2"/>
</dbReference>
<dbReference type="InterPro" id="IPR036390">
    <property type="entry name" value="WH_DNA-bd_sf"/>
</dbReference>
<dbReference type="InterPro" id="IPR000847">
    <property type="entry name" value="LysR_HTH_N"/>
</dbReference>
<dbReference type="PRINTS" id="PR00039">
    <property type="entry name" value="HTHLYSR"/>
</dbReference>
<dbReference type="RefSeq" id="WP_016471656.1">
    <property type="nucleotide sequence ID" value="NZ_BBQG01000020.1"/>
</dbReference>
<dbReference type="GeneID" id="75179527"/>
<dbReference type="GO" id="GO:0003700">
    <property type="term" value="F:DNA-binding transcription factor activity"/>
    <property type="evidence" value="ECO:0007669"/>
    <property type="project" value="InterPro"/>
</dbReference>
<dbReference type="SUPFAM" id="SSF53850">
    <property type="entry name" value="Periplasmic binding protein-like II"/>
    <property type="match status" value="1"/>
</dbReference>
<comment type="caution">
    <text evidence="5">The sequence shown here is derived from an EMBL/GenBank/DDBJ whole genome shotgun (WGS) entry which is preliminary data.</text>
</comment>
<organism evidence="5 6">
    <name type="scientific">Streptomyces albus</name>
    <dbReference type="NCBI Taxonomy" id="1888"/>
    <lineage>
        <taxon>Bacteria</taxon>
        <taxon>Bacillati</taxon>
        <taxon>Actinomycetota</taxon>
        <taxon>Actinomycetes</taxon>
        <taxon>Kitasatosporales</taxon>
        <taxon>Streptomycetaceae</taxon>
        <taxon>Streptomyces</taxon>
    </lineage>
</organism>
<name>A0A6C1C9Y9_9ACTN</name>
<dbReference type="Gene3D" id="1.10.10.10">
    <property type="entry name" value="Winged helix-like DNA-binding domain superfamily/Winged helix DNA-binding domain"/>
    <property type="match status" value="1"/>
</dbReference>
<gene>
    <name evidence="5" type="ORF">D8771_08845</name>
</gene>
<proteinExistence type="inferred from homology"/>
<protein>
    <submittedName>
        <fullName evidence="5">LysR family transcriptional regulator</fullName>
    </submittedName>
</protein>
<dbReference type="InterPro" id="IPR005119">
    <property type="entry name" value="LysR_subst-bd"/>
</dbReference>
<dbReference type="Pfam" id="PF03466">
    <property type="entry name" value="LysR_substrate"/>
    <property type="match status" value="1"/>
</dbReference>
<dbReference type="AlphaFoldDB" id="A0A6C1C9Y9"/>
<comment type="similarity">
    <text evidence="1">Belongs to the LysR transcriptional regulatory family.</text>
</comment>
<dbReference type="PROSITE" id="PS50931">
    <property type="entry name" value="HTH_LYSR"/>
    <property type="match status" value="1"/>
</dbReference>
<evidence type="ECO:0000256" key="3">
    <source>
        <dbReference type="ARBA" id="ARBA00023125"/>
    </source>
</evidence>
<dbReference type="GO" id="GO:0003677">
    <property type="term" value="F:DNA binding"/>
    <property type="evidence" value="ECO:0007669"/>
    <property type="project" value="UniProtKB-KW"/>
</dbReference>
<evidence type="ECO:0000256" key="1">
    <source>
        <dbReference type="ARBA" id="ARBA00009437"/>
    </source>
</evidence>
<evidence type="ECO:0000313" key="6">
    <source>
        <dbReference type="Proteomes" id="UP000298111"/>
    </source>
</evidence>
<keyword evidence="4" id="KW-0804">Transcription</keyword>
<dbReference type="Proteomes" id="UP000298111">
    <property type="component" value="Unassembled WGS sequence"/>
</dbReference>
<evidence type="ECO:0000256" key="2">
    <source>
        <dbReference type="ARBA" id="ARBA00023015"/>
    </source>
</evidence>